<evidence type="ECO:0000313" key="3">
    <source>
        <dbReference type="Proteomes" id="UP000249135"/>
    </source>
</evidence>
<dbReference type="InterPro" id="IPR013429">
    <property type="entry name" value="Regulatory_FmdB_Zinc_ribbon"/>
</dbReference>
<evidence type="ECO:0000259" key="1">
    <source>
        <dbReference type="SMART" id="SM00834"/>
    </source>
</evidence>
<gene>
    <name evidence="2" type="ORF">DI563_23155</name>
</gene>
<dbReference type="Pfam" id="PF09723">
    <property type="entry name" value="Zn_ribbon_8"/>
    <property type="match status" value="1"/>
</dbReference>
<dbReference type="AlphaFoldDB" id="A0A2W5PLQ6"/>
<dbReference type="EMBL" id="QFPP01000407">
    <property type="protein sequence ID" value="PZQ66572.1"/>
    <property type="molecule type" value="Genomic_DNA"/>
</dbReference>
<reference evidence="2 3" key="1">
    <citation type="submission" date="2017-08" db="EMBL/GenBank/DDBJ databases">
        <title>Infants hospitalized years apart are colonized by the same room-sourced microbial strains.</title>
        <authorList>
            <person name="Brooks B."/>
            <person name="Olm M.R."/>
            <person name="Firek B.A."/>
            <person name="Baker R."/>
            <person name="Thomas B.C."/>
            <person name="Morowitz M.J."/>
            <person name="Banfield J.F."/>
        </authorList>
    </citation>
    <scope>NUCLEOTIDE SEQUENCE [LARGE SCALE GENOMIC DNA]</scope>
    <source>
        <strain evidence="2">S2_005_003_R2_41</strain>
    </source>
</reference>
<protein>
    <recommendedName>
        <fullName evidence="1">Putative regulatory protein FmdB zinc ribbon domain-containing protein</fullName>
    </recommendedName>
</protein>
<dbReference type="NCBIfam" id="TIGR02605">
    <property type="entry name" value="CxxC_CxxC_SSSS"/>
    <property type="match status" value="1"/>
</dbReference>
<sequence length="78" mass="8516">MPTYDYDCSRCGRFERLRTVAQRDAPLACPGCGTDASRAVSAPALAMMDGAKRAVIRTEERSAGYTRLRHPMGCGCCR</sequence>
<proteinExistence type="predicted"/>
<feature type="domain" description="Putative regulatory protein FmdB zinc ribbon" evidence="1">
    <location>
        <begin position="1"/>
        <end position="41"/>
    </location>
</feature>
<dbReference type="SMART" id="SM00834">
    <property type="entry name" value="CxxC_CXXC_SSSS"/>
    <property type="match status" value="1"/>
</dbReference>
<organism evidence="2 3">
    <name type="scientific">Variovorax paradoxus</name>
    <dbReference type="NCBI Taxonomy" id="34073"/>
    <lineage>
        <taxon>Bacteria</taxon>
        <taxon>Pseudomonadati</taxon>
        <taxon>Pseudomonadota</taxon>
        <taxon>Betaproteobacteria</taxon>
        <taxon>Burkholderiales</taxon>
        <taxon>Comamonadaceae</taxon>
        <taxon>Variovorax</taxon>
    </lineage>
</organism>
<accession>A0A2W5PLQ6</accession>
<name>A0A2W5PLQ6_VARPD</name>
<dbReference type="Proteomes" id="UP000249135">
    <property type="component" value="Unassembled WGS sequence"/>
</dbReference>
<evidence type="ECO:0000313" key="2">
    <source>
        <dbReference type="EMBL" id="PZQ66572.1"/>
    </source>
</evidence>
<comment type="caution">
    <text evidence="2">The sequence shown here is derived from an EMBL/GenBank/DDBJ whole genome shotgun (WGS) entry which is preliminary data.</text>
</comment>